<dbReference type="Proteomes" id="UP000016932">
    <property type="component" value="Unassembled WGS sequence"/>
</dbReference>
<evidence type="ECO:0000313" key="2">
    <source>
        <dbReference type="EMBL" id="EME80664.1"/>
    </source>
</evidence>
<feature type="region of interest" description="Disordered" evidence="1">
    <location>
        <begin position="1"/>
        <end position="20"/>
    </location>
</feature>
<feature type="compositionally biased region" description="Polar residues" evidence="1">
    <location>
        <begin position="1"/>
        <end position="12"/>
    </location>
</feature>
<dbReference type="GeneID" id="19333804"/>
<dbReference type="AlphaFoldDB" id="M2ZNJ3"/>
<organism evidence="2 3">
    <name type="scientific">Pseudocercospora fijiensis (strain CIRAD86)</name>
    <name type="common">Black leaf streak disease fungus</name>
    <name type="synonym">Mycosphaerella fijiensis</name>
    <dbReference type="NCBI Taxonomy" id="383855"/>
    <lineage>
        <taxon>Eukaryota</taxon>
        <taxon>Fungi</taxon>
        <taxon>Dikarya</taxon>
        <taxon>Ascomycota</taxon>
        <taxon>Pezizomycotina</taxon>
        <taxon>Dothideomycetes</taxon>
        <taxon>Dothideomycetidae</taxon>
        <taxon>Mycosphaerellales</taxon>
        <taxon>Mycosphaerellaceae</taxon>
        <taxon>Pseudocercospora</taxon>
    </lineage>
</organism>
<sequence length="391" mass="44315">MYTQPPNHSPRQSPDEKTKWPRLESHNWRWFEATIWSAPFPASHKNQMSMRRLLNSTARTHERKEQSQTGEADAMATSFSRLGGGGISFHIRSVINNQLNSAPAIVLAGRGRSTQVASSDLFDNGGRHSNESCPLTVHGNPRQLTRFACGRHQDTTAHAVSFPETSFSGILQDVRIWRKPSYGALRRFRRTQAEKKAGVVPRNIYICEGDDAGENPRDVGGLIDIEDRRGWTDATPEGGDPRLEGLREREANDKGGLLPAGKACLSPACSLSTTSHRVRIPQQVRSCHECRKCFLHLAYFRRDPLGIDRDVCIVYARWRRTGDARRFIDMLPTAKERCRLSLVPAQKSRFEIFKRETKKEETKKIFGDEKIFHIFKFRNRHGVGPADLTTV</sequence>
<dbReference type="EMBL" id="KB446561">
    <property type="protein sequence ID" value="EME80664.1"/>
    <property type="molecule type" value="Genomic_DNA"/>
</dbReference>
<evidence type="ECO:0000256" key="1">
    <source>
        <dbReference type="SAM" id="MobiDB-lite"/>
    </source>
</evidence>
<dbReference type="VEuPathDB" id="FungiDB:MYCFIDRAFT_177595"/>
<dbReference type="RefSeq" id="XP_007929548.1">
    <property type="nucleotide sequence ID" value="XM_007931357.1"/>
</dbReference>
<reference evidence="2 3" key="1">
    <citation type="journal article" date="2012" name="PLoS Pathog.">
        <title>Diverse lifestyles and strategies of plant pathogenesis encoded in the genomes of eighteen Dothideomycetes fungi.</title>
        <authorList>
            <person name="Ohm R.A."/>
            <person name="Feau N."/>
            <person name="Henrissat B."/>
            <person name="Schoch C.L."/>
            <person name="Horwitz B.A."/>
            <person name="Barry K.W."/>
            <person name="Condon B.J."/>
            <person name="Copeland A.C."/>
            <person name="Dhillon B."/>
            <person name="Glaser F."/>
            <person name="Hesse C.N."/>
            <person name="Kosti I."/>
            <person name="LaButti K."/>
            <person name="Lindquist E.A."/>
            <person name="Lucas S."/>
            <person name="Salamov A.A."/>
            <person name="Bradshaw R.E."/>
            <person name="Ciuffetti L."/>
            <person name="Hamelin R.C."/>
            <person name="Kema G.H.J."/>
            <person name="Lawrence C."/>
            <person name="Scott J.A."/>
            <person name="Spatafora J.W."/>
            <person name="Turgeon B.G."/>
            <person name="de Wit P.J.G.M."/>
            <person name="Zhong S."/>
            <person name="Goodwin S.B."/>
            <person name="Grigoriev I.V."/>
        </authorList>
    </citation>
    <scope>NUCLEOTIDE SEQUENCE [LARGE SCALE GENOMIC DNA]</scope>
    <source>
        <strain evidence="2 3">CIRAD86</strain>
    </source>
</reference>
<dbReference type="KEGG" id="pfj:MYCFIDRAFT_177595"/>
<name>M2ZNJ3_PSEFD</name>
<protein>
    <submittedName>
        <fullName evidence="2">Uncharacterized protein</fullName>
    </submittedName>
</protein>
<evidence type="ECO:0000313" key="3">
    <source>
        <dbReference type="Proteomes" id="UP000016932"/>
    </source>
</evidence>
<dbReference type="HOGENOM" id="CLU_706220_0_0_1"/>
<accession>M2ZNJ3</accession>
<proteinExistence type="predicted"/>
<keyword evidence="3" id="KW-1185">Reference proteome</keyword>
<gene>
    <name evidence="2" type="ORF">MYCFIDRAFT_177595</name>
</gene>